<evidence type="ECO:0000259" key="7">
    <source>
        <dbReference type="PROSITE" id="PS51898"/>
    </source>
</evidence>
<feature type="domain" description="Core-binding (CB)" evidence="8">
    <location>
        <begin position="1"/>
        <end position="83"/>
    </location>
</feature>
<dbReference type="STRING" id="857293.CAAU_2490"/>
<dbReference type="GO" id="GO:0006310">
    <property type="term" value="P:DNA recombination"/>
    <property type="evidence" value="ECO:0007669"/>
    <property type="project" value="UniProtKB-KW"/>
</dbReference>
<dbReference type="InterPro" id="IPR013762">
    <property type="entry name" value="Integrase-like_cat_sf"/>
</dbReference>
<dbReference type="Gene3D" id="1.10.443.10">
    <property type="entry name" value="Intergrase catalytic core"/>
    <property type="match status" value="1"/>
</dbReference>
<evidence type="ECO:0000256" key="5">
    <source>
        <dbReference type="ARBA" id="ARBA00023172"/>
    </source>
</evidence>
<comment type="function">
    <text evidence="1">Site-specific tyrosine recombinase, which acts by catalyzing the cutting and rejoining of the recombining DNA molecules.</text>
</comment>
<dbReference type="PANTHER" id="PTHR30349:SF81">
    <property type="entry name" value="TYROSINE RECOMBINASE XERC"/>
    <property type="match status" value="1"/>
</dbReference>
<dbReference type="OrthoDB" id="9801717at2"/>
<proteinExistence type="inferred from homology"/>
<gene>
    <name evidence="9" type="ORF">CAAU_2490</name>
</gene>
<evidence type="ECO:0000313" key="9">
    <source>
        <dbReference type="EMBL" id="CCJ34573.1"/>
    </source>
</evidence>
<dbReference type="GO" id="GO:0015074">
    <property type="term" value="P:DNA integration"/>
    <property type="evidence" value="ECO:0007669"/>
    <property type="project" value="UniProtKB-KW"/>
</dbReference>
<dbReference type="InterPro" id="IPR050090">
    <property type="entry name" value="Tyrosine_recombinase_XerCD"/>
</dbReference>
<dbReference type="Pfam" id="PF02899">
    <property type="entry name" value="Phage_int_SAM_1"/>
    <property type="match status" value="1"/>
</dbReference>
<keyword evidence="5" id="KW-0233">DNA recombination</keyword>
<reference evidence="9 10" key="1">
    <citation type="journal article" date="2011" name="J. Bacteriol.">
        <title>Draft genome sequence of Caloramator australicus strain RC3T, a thermoanaerobe from the Great Artesian Basin of Australia.</title>
        <authorList>
            <person name="Ogg C.D."/>
            <person name="Patel B.K.C."/>
        </authorList>
    </citation>
    <scope>NUCLEOTIDE SEQUENCE [LARGE SCALE GENOMIC DNA]</scope>
    <source>
        <strain evidence="9 10">RC3</strain>
    </source>
</reference>
<dbReference type="InterPro" id="IPR011010">
    <property type="entry name" value="DNA_brk_join_enz"/>
</dbReference>
<dbReference type="Pfam" id="PF00589">
    <property type="entry name" value="Phage_integrase"/>
    <property type="match status" value="1"/>
</dbReference>
<feature type="domain" description="Tyr recombinase" evidence="7">
    <location>
        <begin position="104"/>
        <end position="187"/>
    </location>
</feature>
<evidence type="ECO:0000313" key="10">
    <source>
        <dbReference type="Proteomes" id="UP000007652"/>
    </source>
</evidence>
<keyword evidence="10" id="KW-1185">Reference proteome</keyword>
<dbReference type="InterPro" id="IPR044068">
    <property type="entry name" value="CB"/>
</dbReference>
<dbReference type="GO" id="GO:0003677">
    <property type="term" value="F:DNA binding"/>
    <property type="evidence" value="ECO:0007669"/>
    <property type="project" value="UniProtKB-UniRule"/>
</dbReference>
<protein>
    <submittedName>
        <fullName evidence="9">Site-specific recombinase XerD</fullName>
    </submittedName>
</protein>
<name>I7LI60_9CLOT</name>
<comment type="caution">
    <text evidence="9">The sequence shown here is derived from an EMBL/GenBank/DDBJ whole genome shotgun (WGS) entry which is preliminary data.</text>
</comment>
<evidence type="ECO:0000256" key="3">
    <source>
        <dbReference type="ARBA" id="ARBA00022908"/>
    </source>
</evidence>
<evidence type="ECO:0000256" key="1">
    <source>
        <dbReference type="ARBA" id="ARBA00003283"/>
    </source>
</evidence>
<dbReference type="Gene3D" id="1.10.150.130">
    <property type="match status" value="1"/>
</dbReference>
<dbReference type="eggNOG" id="COG4974">
    <property type="taxonomic scope" value="Bacteria"/>
</dbReference>
<sequence length="187" mass="21779">MEELLKEFNVFLKNKRLSENTLESYVRDIKNFLMYLEENNLDYKNIKKSNIIAYFLNMQKRGRATSSISRSLAAIRSFYRMLYKKSLIQSDPTLEIETPKIEKKLPSILSLEEIEMLLAMPKGEDFKAIRDKAMLEVLYASGIRVSEIINLNVDDVNLKLGYLRCNGSKERIIPLGKIALQSLEKYR</sequence>
<dbReference type="RefSeq" id="WP_008909816.1">
    <property type="nucleotide sequence ID" value="NZ_CAKP01000138.1"/>
</dbReference>
<comment type="similarity">
    <text evidence="2">Belongs to the 'phage' integrase family.</text>
</comment>
<dbReference type="InterPro" id="IPR004107">
    <property type="entry name" value="Integrase_SAM-like_N"/>
</dbReference>
<organism evidence="9 10">
    <name type="scientific">Caloramator australicus RC3</name>
    <dbReference type="NCBI Taxonomy" id="857293"/>
    <lineage>
        <taxon>Bacteria</taxon>
        <taxon>Bacillati</taxon>
        <taxon>Bacillota</taxon>
        <taxon>Clostridia</taxon>
        <taxon>Eubacteriales</taxon>
        <taxon>Clostridiaceae</taxon>
        <taxon>Caloramator</taxon>
    </lineage>
</organism>
<dbReference type="PROSITE" id="PS51898">
    <property type="entry name" value="TYR_RECOMBINASE"/>
    <property type="match status" value="1"/>
</dbReference>
<evidence type="ECO:0000256" key="2">
    <source>
        <dbReference type="ARBA" id="ARBA00008857"/>
    </source>
</evidence>
<dbReference type="EMBL" id="CAKP01000138">
    <property type="protein sequence ID" value="CCJ34573.1"/>
    <property type="molecule type" value="Genomic_DNA"/>
</dbReference>
<dbReference type="PANTHER" id="PTHR30349">
    <property type="entry name" value="PHAGE INTEGRASE-RELATED"/>
    <property type="match status" value="1"/>
</dbReference>
<dbReference type="PROSITE" id="PS51900">
    <property type="entry name" value="CB"/>
    <property type="match status" value="1"/>
</dbReference>
<evidence type="ECO:0000256" key="6">
    <source>
        <dbReference type="PROSITE-ProRule" id="PRU01248"/>
    </source>
</evidence>
<evidence type="ECO:0000259" key="8">
    <source>
        <dbReference type="PROSITE" id="PS51900"/>
    </source>
</evidence>
<dbReference type="InterPro" id="IPR010998">
    <property type="entry name" value="Integrase_recombinase_N"/>
</dbReference>
<dbReference type="AlphaFoldDB" id="I7LI60"/>
<accession>I7LI60</accession>
<dbReference type="SUPFAM" id="SSF56349">
    <property type="entry name" value="DNA breaking-rejoining enzymes"/>
    <property type="match status" value="1"/>
</dbReference>
<dbReference type="Proteomes" id="UP000007652">
    <property type="component" value="Unassembled WGS sequence"/>
</dbReference>
<keyword evidence="3" id="KW-0229">DNA integration</keyword>
<keyword evidence="4 6" id="KW-0238">DNA-binding</keyword>
<dbReference type="InterPro" id="IPR002104">
    <property type="entry name" value="Integrase_catalytic"/>
</dbReference>
<evidence type="ECO:0000256" key="4">
    <source>
        <dbReference type="ARBA" id="ARBA00023125"/>
    </source>
</evidence>